<dbReference type="EMBL" id="CP003364">
    <property type="protein sequence ID" value="AGA24507.1"/>
    <property type="molecule type" value="Genomic_DNA"/>
</dbReference>
<feature type="signal peptide" evidence="1">
    <location>
        <begin position="1"/>
        <end position="26"/>
    </location>
</feature>
<feature type="chain" id="PRO_5003939850" evidence="1">
    <location>
        <begin position="27"/>
        <end position="387"/>
    </location>
</feature>
<dbReference type="eggNOG" id="ENOG5032ZQ4">
    <property type="taxonomic scope" value="Bacteria"/>
</dbReference>
<reference evidence="2 3" key="1">
    <citation type="submission" date="2012-02" db="EMBL/GenBank/DDBJ databases">
        <title>Complete sequence of chromosome of Singulisphaera acidiphila DSM 18658.</title>
        <authorList>
            <consortium name="US DOE Joint Genome Institute (JGI-PGF)"/>
            <person name="Lucas S."/>
            <person name="Copeland A."/>
            <person name="Lapidus A."/>
            <person name="Glavina del Rio T."/>
            <person name="Dalin E."/>
            <person name="Tice H."/>
            <person name="Bruce D."/>
            <person name="Goodwin L."/>
            <person name="Pitluck S."/>
            <person name="Peters L."/>
            <person name="Ovchinnikova G."/>
            <person name="Chertkov O."/>
            <person name="Kyrpides N."/>
            <person name="Mavromatis K."/>
            <person name="Ivanova N."/>
            <person name="Brettin T."/>
            <person name="Detter J.C."/>
            <person name="Han C."/>
            <person name="Larimer F."/>
            <person name="Land M."/>
            <person name="Hauser L."/>
            <person name="Markowitz V."/>
            <person name="Cheng J.-F."/>
            <person name="Hugenholtz P."/>
            <person name="Woyke T."/>
            <person name="Wu D."/>
            <person name="Tindall B."/>
            <person name="Pomrenke H."/>
            <person name="Brambilla E."/>
            <person name="Klenk H.-P."/>
            <person name="Eisen J.A."/>
        </authorList>
    </citation>
    <scope>NUCLEOTIDE SEQUENCE [LARGE SCALE GENOMIC DNA]</scope>
    <source>
        <strain evidence="3">ATCC BAA-1392 / DSM 18658 / VKM B-2454 / MOB10</strain>
    </source>
</reference>
<protein>
    <submittedName>
        <fullName evidence="2">Uncharacterized protein</fullName>
    </submittedName>
</protein>
<evidence type="ECO:0000313" key="3">
    <source>
        <dbReference type="Proteomes" id="UP000010798"/>
    </source>
</evidence>
<dbReference type="STRING" id="886293.Sinac_0045"/>
<dbReference type="RefSeq" id="WP_015243692.1">
    <property type="nucleotide sequence ID" value="NC_019892.1"/>
</dbReference>
<keyword evidence="1" id="KW-0732">Signal</keyword>
<gene>
    <name evidence="2" type="ordered locus">Sinac_0045</name>
</gene>
<dbReference type="HOGENOM" id="CLU_713512_0_0_0"/>
<dbReference type="Proteomes" id="UP000010798">
    <property type="component" value="Chromosome"/>
</dbReference>
<dbReference type="KEGG" id="saci:Sinac_0045"/>
<dbReference type="OrthoDB" id="263947at2"/>
<sequence length="387" mass="42269">MRSWNLAAISTALSLALALPGASSTAAEAPTPDAGHAPAANAALQYWQAFALMPSLNKNQEKRLEDSNKVPLDGATLELIAAFEESRMYLLRGAKLRDCDWGLDYEDGMGLLLPYLAKARDLARLAALHARHEIEQGHIEAGAEDATAILALARHVGSDPIVISILVRYLIEATAIDLVASSLPELQTLAPGIMSTYEALPAGATFQSAYLTMEKEHTIRWLVKKLRDAEARKKGAWREVWKNATDRPGGLDAINRVDTIEQAIKLTEDLLPVCDDLAALIALPGEEFDARYPEFKKTTKAAHPLAGYFLTTPDTLLATQRRNQARIELLKAAIVVVRGGSDKLKGIKDPFGAGPFEYRALDKGFELKSKLLFHDQPVTLTIGQEKK</sequence>
<dbReference type="AlphaFoldDB" id="L0D5H6"/>
<keyword evidence="3" id="KW-1185">Reference proteome</keyword>
<name>L0D5H6_SINAD</name>
<proteinExistence type="predicted"/>
<organism evidence="2 3">
    <name type="scientific">Singulisphaera acidiphila (strain ATCC BAA-1392 / DSM 18658 / VKM B-2454 / MOB10)</name>
    <dbReference type="NCBI Taxonomy" id="886293"/>
    <lineage>
        <taxon>Bacteria</taxon>
        <taxon>Pseudomonadati</taxon>
        <taxon>Planctomycetota</taxon>
        <taxon>Planctomycetia</taxon>
        <taxon>Isosphaerales</taxon>
        <taxon>Isosphaeraceae</taxon>
        <taxon>Singulisphaera</taxon>
    </lineage>
</organism>
<evidence type="ECO:0000256" key="1">
    <source>
        <dbReference type="SAM" id="SignalP"/>
    </source>
</evidence>
<evidence type="ECO:0000313" key="2">
    <source>
        <dbReference type="EMBL" id="AGA24507.1"/>
    </source>
</evidence>
<accession>L0D5H6</accession>